<feature type="region of interest" description="Disordered" evidence="1">
    <location>
        <begin position="200"/>
        <end position="253"/>
    </location>
</feature>
<dbReference type="Proteomes" id="UP000717696">
    <property type="component" value="Unassembled WGS sequence"/>
</dbReference>
<name>A0A9P9DQC8_9HYPO</name>
<comment type="caution">
    <text evidence="4">The sequence shown here is derived from an EMBL/GenBank/DDBJ whole genome shotgun (WGS) entry which is preliminary data.</text>
</comment>
<protein>
    <submittedName>
        <fullName evidence="4">Uncharacterized protein</fullName>
    </submittedName>
</protein>
<dbReference type="EMBL" id="JAGMUU010000025">
    <property type="protein sequence ID" value="KAH7123353.1"/>
    <property type="molecule type" value="Genomic_DNA"/>
</dbReference>
<gene>
    <name evidence="4" type="ORF">B0J13DRAFT_511690</name>
</gene>
<feature type="region of interest" description="Disordered" evidence="1">
    <location>
        <begin position="285"/>
        <end position="353"/>
    </location>
</feature>
<sequence length="380" mass="41575">MKLSSRRILCVTLLAYTITTLAHFVDPLLTSVDIEARQALSFPTPTPTPTNARQFQRADEGEDDGLKYTVTYAPNSTCGYLSGSVQIPITCENKGVCLWELEYFRFIACEINEDTGLAHTKCLQRDEALDPNLCDDVCASNTYNLFCTNETEPYCRTYAFPKGVRDYRCASTPATRVSSADFTYNGQDYPVFTTSTFAEVDETSPGPFGSLTTGTESTDTETTATKTTSTETRSVETSSSTSEPTGDDKARSRNTEAIAGGTVGAFVGGMLVLALVLYCRRRWHSRPTKTDPSESLQDTVSHEPSEHQVPPFIHAISPASPPTSPSPSSTRRSMPYPTSPITAPFSPSLPDQLEDAHELGTYNSQQFSFVNSRDGSRFPV</sequence>
<accession>A0A9P9DQC8</accession>
<proteinExistence type="predicted"/>
<feature type="signal peptide" evidence="3">
    <location>
        <begin position="1"/>
        <end position="22"/>
    </location>
</feature>
<feature type="transmembrane region" description="Helical" evidence="2">
    <location>
        <begin position="257"/>
        <end position="279"/>
    </location>
</feature>
<evidence type="ECO:0000256" key="1">
    <source>
        <dbReference type="SAM" id="MobiDB-lite"/>
    </source>
</evidence>
<evidence type="ECO:0000256" key="3">
    <source>
        <dbReference type="SAM" id="SignalP"/>
    </source>
</evidence>
<reference evidence="4" key="1">
    <citation type="journal article" date="2021" name="Nat. Commun.">
        <title>Genetic determinants of endophytism in the Arabidopsis root mycobiome.</title>
        <authorList>
            <person name="Mesny F."/>
            <person name="Miyauchi S."/>
            <person name="Thiergart T."/>
            <person name="Pickel B."/>
            <person name="Atanasova L."/>
            <person name="Karlsson M."/>
            <person name="Huettel B."/>
            <person name="Barry K.W."/>
            <person name="Haridas S."/>
            <person name="Chen C."/>
            <person name="Bauer D."/>
            <person name="Andreopoulos W."/>
            <person name="Pangilinan J."/>
            <person name="LaButti K."/>
            <person name="Riley R."/>
            <person name="Lipzen A."/>
            <person name="Clum A."/>
            <person name="Drula E."/>
            <person name="Henrissat B."/>
            <person name="Kohler A."/>
            <person name="Grigoriev I.V."/>
            <person name="Martin F.M."/>
            <person name="Hacquard S."/>
        </authorList>
    </citation>
    <scope>NUCLEOTIDE SEQUENCE</scope>
    <source>
        <strain evidence="4">MPI-CAGE-AT-0021</strain>
    </source>
</reference>
<evidence type="ECO:0000313" key="4">
    <source>
        <dbReference type="EMBL" id="KAH7123353.1"/>
    </source>
</evidence>
<dbReference type="AlphaFoldDB" id="A0A9P9DQC8"/>
<feature type="compositionally biased region" description="Low complexity" evidence="1">
    <location>
        <begin position="326"/>
        <end position="340"/>
    </location>
</feature>
<evidence type="ECO:0000256" key="2">
    <source>
        <dbReference type="SAM" id="Phobius"/>
    </source>
</evidence>
<feature type="chain" id="PRO_5040354661" evidence="3">
    <location>
        <begin position="23"/>
        <end position="380"/>
    </location>
</feature>
<feature type="compositionally biased region" description="Low complexity" evidence="1">
    <location>
        <begin position="210"/>
        <end position="244"/>
    </location>
</feature>
<evidence type="ECO:0000313" key="5">
    <source>
        <dbReference type="Proteomes" id="UP000717696"/>
    </source>
</evidence>
<keyword evidence="2" id="KW-0472">Membrane</keyword>
<dbReference type="OrthoDB" id="5347452at2759"/>
<keyword evidence="3" id="KW-0732">Signal</keyword>
<organism evidence="4 5">
    <name type="scientific">Dactylonectria estremocensis</name>
    <dbReference type="NCBI Taxonomy" id="1079267"/>
    <lineage>
        <taxon>Eukaryota</taxon>
        <taxon>Fungi</taxon>
        <taxon>Dikarya</taxon>
        <taxon>Ascomycota</taxon>
        <taxon>Pezizomycotina</taxon>
        <taxon>Sordariomycetes</taxon>
        <taxon>Hypocreomycetidae</taxon>
        <taxon>Hypocreales</taxon>
        <taxon>Nectriaceae</taxon>
        <taxon>Dactylonectria</taxon>
    </lineage>
</organism>
<keyword evidence="5" id="KW-1185">Reference proteome</keyword>
<keyword evidence="2" id="KW-1133">Transmembrane helix</keyword>
<keyword evidence="2" id="KW-0812">Transmembrane</keyword>